<dbReference type="GeneID" id="43166993"/>
<dbReference type="RefSeq" id="WP_154819929.1">
    <property type="nucleotide sequence ID" value="NZ_CP140152.1"/>
</dbReference>
<keyword evidence="2" id="KW-1185">Reference proteome</keyword>
<proteinExistence type="predicted"/>
<accession>A0ABZ0XUW8</accession>
<evidence type="ECO:0000313" key="1">
    <source>
        <dbReference type="EMBL" id="WQH03338.1"/>
    </source>
</evidence>
<gene>
    <name evidence="1" type="ORF">SR858_20105</name>
</gene>
<reference evidence="1 2" key="1">
    <citation type="submission" date="2023-11" db="EMBL/GenBank/DDBJ databases">
        <title>MicrobeMod: A computational toolkit for identifying prokaryotic methylation and restriction-modification with nanopore sequencing.</title>
        <authorList>
            <person name="Crits-Christoph A."/>
            <person name="Kang S.C."/>
            <person name="Lee H."/>
            <person name="Ostrov N."/>
        </authorList>
    </citation>
    <scope>NUCLEOTIDE SEQUENCE [LARGE SCALE GENOMIC DNA]</scope>
    <source>
        <strain evidence="1 2">ATCC 25935</strain>
    </source>
</reference>
<name>A0ABZ0XUW8_9BURK</name>
<protein>
    <submittedName>
        <fullName evidence="1">Uncharacterized protein</fullName>
    </submittedName>
</protein>
<dbReference type="EMBL" id="CP140152">
    <property type="protein sequence ID" value="WQH03338.1"/>
    <property type="molecule type" value="Genomic_DNA"/>
</dbReference>
<dbReference type="Proteomes" id="UP001326110">
    <property type="component" value="Chromosome"/>
</dbReference>
<sequence length="92" mass="9713">MKTQTIESAGLMMRDGGIAAISALDLALNEALVGVSSENARALKLAIGDAMGEIALKIINPAMQAFPELELNESGWTEVARSRACLRCNLPV</sequence>
<organism evidence="1 2">
    <name type="scientific">Duganella zoogloeoides</name>
    <dbReference type="NCBI Taxonomy" id="75659"/>
    <lineage>
        <taxon>Bacteria</taxon>
        <taxon>Pseudomonadati</taxon>
        <taxon>Pseudomonadota</taxon>
        <taxon>Betaproteobacteria</taxon>
        <taxon>Burkholderiales</taxon>
        <taxon>Oxalobacteraceae</taxon>
        <taxon>Telluria group</taxon>
        <taxon>Duganella</taxon>
    </lineage>
</organism>
<evidence type="ECO:0000313" key="2">
    <source>
        <dbReference type="Proteomes" id="UP001326110"/>
    </source>
</evidence>